<dbReference type="NCBIfam" id="TIGR00966">
    <property type="entry name" value="transloc_SecF"/>
    <property type="match status" value="1"/>
</dbReference>
<dbReference type="GO" id="GO:0005886">
    <property type="term" value="C:plasma membrane"/>
    <property type="evidence" value="ECO:0007669"/>
    <property type="project" value="UniProtKB-SubCell"/>
</dbReference>
<evidence type="ECO:0000256" key="1">
    <source>
        <dbReference type="ARBA" id="ARBA00004651"/>
    </source>
</evidence>
<comment type="subunit">
    <text evidence="9">Forms a complex with SecD. Part of the essential Sec protein translocation apparatus which comprises SecA, SecYEG and auxiliary proteins SecDF. Other proteins may also be involved.</text>
</comment>
<dbReference type="STRING" id="264251.FB00_19715"/>
<keyword evidence="3 9" id="KW-1003">Cell membrane</keyword>
<dbReference type="GO" id="GO:0015450">
    <property type="term" value="F:protein-transporting ATPase activity"/>
    <property type="evidence" value="ECO:0007669"/>
    <property type="project" value="InterPro"/>
</dbReference>
<evidence type="ECO:0000256" key="10">
    <source>
        <dbReference type="SAM" id="MobiDB-lite"/>
    </source>
</evidence>
<feature type="domain" description="Protein export membrane protein SecD/SecF C-terminal" evidence="11">
    <location>
        <begin position="126"/>
        <end position="311"/>
    </location>
</feature>
<dbReference type="PRINTS" id="PR01755">
    <property type="entry name" value="SECFTRNLCASE"/>
</dbReference>
<feature type="region of interest" description="Disordered" evidence="10">
    <location>
        <begin position="346"/>
        <end position="372"/>
    </location>
</feature>
<keyword evidence="4 9" id="KW-0812">Transmembrane</keyword>
<name>A0A0H2KHT6_9MICO</name>
<feature type="transmembrane region" description="Helical" evidence="9">
    <location>
        <begin position="173"/>
        <end position="193"/>
    </location>
</feature>
<feature type="transmembrane region" description="Helical" evidence="9">
    <location>
        <begin position="199"/>
        <end position="220"/>
    </location>
</feature>
<evidence type="ECO:0000259" key="11">
    <source>
        <dbReference type="Pfam" id="PF02355"/>
    </source>
</evidence>
<dbReference type="AlphaFoldDB" id="A0A0H2KHT6"/>
<dbReference type="RefSeq" id="WP_047234546.1">
    <property type="nucleotide sequence ID" value="NZ_JNBQ01000048.1"/>
</dbReference>
<gene>
    <name evidence="9" type="primary">secF</name>
    <name evidence="12" type="ORF">FB00_19715</name>
</gene>
<dbReference type="InterPro" id="IPR005665">
    <property type="entry name" value="SecF_bac"/>
</dbReference>
<comment type="function">
    <text evidence="9">Part of the Sec protein translocase complex. Interacts with the SecYEG preprotein conducting channel. SecDF uses the proton motive force (PMF) to complete protein translocation after the ATP-dependent function of SecA.</text>
</comment>
<evidence type="ECO:0000256" key="8">
    <source>
        <dbReference type="ARBA" id="ARBA00023136"/>
    </source>
</evidence>
<dbReference type="InterPro" id="IPR022813">
    <property type="entry name" value="SecD/SecF_arch_bac"/>
</dbReference>
<evidence type="ECO:0000256" key="3">
    <source>
        <dbReference type="ARBA" id="ARBA00022475"/>
    </source>
</evidence>
<keyword evidence="2 9" id="KW-0813">Transport</keyword>
<feature type="transmembrane region" description="Helical" evidence="9">
    <location>
        <begin position="147"/>
        <end position="166"/>
    </location>
</feature>
<dbReference type="GO" id="GO:0043952">
    <property type="term" value="P:protein transport by the Sec complex"/>
    <property type="evidence" value="ECO:0007669"/>
    <property type="project" value="UniProtKB-UniRule"/>
</dbReference>
<proteinExistence type="inferred from homology"/>
<evidence type="ECO:0000256" key="2">
    <source>
        <dbReference type="ARBA" id="ARBA00022448"/>
    </source>
</evidence>
<comment type="caution">
    <text evidence="12">The sequence shown here is derived from an EMBL/GenBank/DDBJ whole genome shotgun (WGS) entry which is preliminary data.</text>
</comment>
<dbReference type="Pfam" id="PF07549">
    <property type="entry name" value="Sec_GG"/>
    <property type="match status" value="1"/>
</dbReference>
<dbReference type="GO" id="GO:0006605">
    <property type="term" value="P:protein targeting"/>
    <property type="evidence" value="ECO:0007669"/>
    <property type="project" value="UniProtKB-UniRule"/>
</dbReference>
<dbReference type="Gene3D" id="1.20.1640.10">
    <property type="entry name" value="Multidrug efflux transporter AcrB transmembrane domain"/>
    <property type="match status" value="1"/>
</dbReference>
<keyword evidence="6 9" id="KW-1133">Transmembrane helix</keyword>
<dbReference type="EMBL" id="JNBQ01000048">
    <property type="protein sequence ID" value="KLN33061.1"/>
    <property type="molecule type" value="Genomic_DNA"/>
</dbReference>
<evidence type="ECO:0000256" key="7">
    <source>
        <dbReference type="ARBA" id="ARBA00023010"/>
    </source>
</evidence>
<organism evidence="12 13">
    <name type="scientific">Cellulosimicrobium funkei</name>
    <dbReference type="NCBI Taxonomy" id="264251"/>
    <lineage>
        <taxon>Bacteria</taxon>
        <taxon>Bacillati</taxon>
        <taxon>Actinomycetota</taxon>
        <taxon>Actinomycetes</taxon>
        <taxon>Micrococcales</taxon>
        <taxon>Promicromonosporaceae</taxon>
        <taxon>Cellulosimicrobium</taxon>
    </lineage>
</organism>
<feature type="transmembrane region" description="Helical" evidence="9">
    <location>
        <begin position="283"/>
        <end position="302"/>
    </location>
</feature>
<comment type="subcellular location">
    <subcellularLocation>
        <location evidence="1 9">Cell membrane</location>
        <topology evidence="1 9">Multi-pass membrane protein</topology>
    </subcellularLocation>
</comment>
<dbReference type="Pfam" id="PF02355">
    <property type="entry name" value="SecD_SecF_C"/>
    <property type="match status" value="1"/>
</dbReference>
<dbReference type="InterPro" id="IPR048634">
    <property type="entry name" value="SecD_SecF_C"/>
</dbReference>
<dbReference type="SUPFAM" id="SSF82866">
    <property type="entry name" value="Multidrug efflux transporter AcrB transmembrane domain"/>
    <property type="match status" value="1"/>
</dbReference>
<comment type="similarity">
    <text evidence="9">Belongs to the SecD/SecF family. SecF subfamily.</text>
</comment>
<dbReference type="PATRIC" id="fig|264251.5.peg.3995"/>
<dbReference type="InterPro" id="IPR055344">
    <property type="entry name" value="SecD_SecF_C_bact"/>
</dbReference>
<dbReference type="GO" id="GO:0065002">
    <property type="term" value="P:intracellular protein transmembrane transport"/>
    <property type="evidence" value="ECO:0007669"/>
    <property type="project" value="UniProtKB-UniRule"/>
</dbReference>
<evidence type="ECO:0000256" key="4">
    <source>
        <dbReference type="ARBA" id="ARBA00022692"/>
    </source>
</evidence>
<protein>
    <recommendedName>
        <fullName evidence="9">Protein-export membrane protein SecF</fullName>
    </recommendedName>
</protein>
<dbReference type="HAMAP" id="MF_01464_B">
    <property type="entry name" value="SecF_B"/>
    <property type="match status" value="1"/>
</dbReference>
<evidence type="ECO:0000256" key="6">
    <source>
        <dbReference type="ARBA" id="ARBA00022989"/>
    </source>
</evidence>
<sequence>MASGFAQWGNDLYTGRRSYAIVAKRRGYFLVAIVLVVLSLGVIGIRMAGGGLNLGIEFRGGSEFTVSGVSDTSQQPALDAVAAVAPEEVPRVTSVGSSTVRIQTAELSNEQVEQVATELADAYGVSTGEVTSSYIGPTWGKDVSQKAVVGLVVFLLLVSLVMTVYFRNWRMALAAVIALFHDLVVTVGIYALIGWEITPATVIGLLTILAYSIYDTVVVFDKVRENTAGVLDQTRSTYAERANLAINQTLVRSINTSIVALLPVAGILFIGAFLLGAGTLRDIALALFVGMAVGAYSSVYLATPLEVALREREKPIRDHTAKVLALRAERVEAAGDDEDAALAAAGVGAGHRQLQPGEHLGNKAQPRRRRPR</sequence>
<dbReference type="PANTHER" id="PTHR30081">
    <property type="entry name" value="PROTEIN-EXPORT MEMBRANE PROTEIN SEC"/>
    <property type="match status" value="1"/>
</dbReference>
<feature type="transmembrane region" description="Helical" evidence="9">
    <location>
        <begin position="258"/>
        <end position="277"/>
    </location>
</feature>
<keyword evidence="7 9" id="KW-0811">Translocation</keyword>
<keyword evidence="13" id="KW-1185">Reference proteome</keyword>
<keyword evidence="8 9" id="KW-0472">Membrane</keyword>
<dbReference type="PANTHER" id="PTHR30081:SF8">
    <property type="entry name" value="PROTEIN TRANSLOCASE SUBUNIT SECF"/>
    <property type="match status" value="1"/>
</dbReference>
<evidence type="ECO:0000313" key="12">
    <source>
        <dbReference type="EMBL" id="KLN33061.1"/>
    </source>
</evidence>
<dbReference type="Proteomes" id="UP000035265">
    <property type="component" value="Unassembled WGS sequence"/>
</dbReference>
<reference evidence="12 13" key="1">
    <citation type="submission" date="2014-05" db="EMBL/GenBank/DDBJ databases">
        <title>Cellulosimicrobium funkei U11 genome.</title>
        <authorList>
            <person name="Hu C."/>
            <person name="Gong Y."/>
            <person name="Wan W."/>
            <person name="Jiang M."/>
        </authorList>
    </citation>
    <scope>NUCLEOTIDE SEQUENCE [LARGE SCALE GENOMIC DNA]</scope>
    <source>
        <strain evidence="12 13">U11</strain>
    </source>
</reference>
<feature type="transmembrane region" description="Helical" evidence="9">
    <location>
        <begin position="27"/>
        <end position="48"/>
    </location>
</feature>
<evidence type="ECO:0000313" key="13">
    <source>
        <dbReference type="Proteomes" id="UP000035265"/>
    </source>
</evidence>
<accession>A0A0H2KHT6</accession>
<dbReference type="InterPro" id="IPR022645">
    <property type="entry name" value="SecD/SecF_bac"/>
</dbReference>
<evidence type="ECO:0000256" key="5">
    <source>
        <dbReference type="ARBA" id="ARBA00022927"/>
    </source>
</evidence>
<keyword evidence="5 9" id="KW-0653">Protein transport</keyword>
<evidence type="ECO:0000256" key="9">
    <source>
        <dbReference type="HAMAP-Rule" id="MF_01464"/>
    </source>
</evidence>
<dbReference type="InterPro" id="IPR022646">
    <property type="entry name" value="SecD/SecF_CS"/>
</dbReference>
<dbReference type="NCBIfam" id="TIGR00916">
    <property type="entry name" value="2A0604s01"/>
    <property type="match status" value="1"/>
</dbReference>